<accession>A0A060TD11</accession>
<dbReference type="GO" id="GO:0005737">
    <property type="term" value="C:cytoplasm"/>
    <property type="evidence" value="ECO:0007669"/>
    <property type="project" value="TreeGrafter"/>
</dbReference>
<dbReference type="Gene3D" id="3.40.50.1240">
    <property type="entry name" value="Phosphoglycerate mutase-like"/>
    <property type="match status" value="1"/>
</dbReference>
<proteinExistence type="predicted"/>
<dbReference type="AlphaFoldDB" id="A0A060TD11"/>
<gene>
    <name evidence="1" type="ORF">GNLVRS02_ARAD1B20372g</name>
</gene>
<dbReference type="InterPro" id="IPR029033">
    <property type="entry name" value="His_PPase_superfam"/>
</dbReference>
<dbReference type="InterPro" id="IPR013078">
    <property type="entry name" value="His_Pase_superF_clade-1"/>
</dbReference>
<dbReference type="EMBL" id="HG937692">
    <property type="protein sequence ID" value="CDP36762.1"/>
    <property type="molecule type" value="Genomic_DNA"/>
</dbReference>
<dbReference type="PANTHER" id="PTHR48100">
    <property type="entry name" value="BROAD-SPECIFICITY PHOSPHATASE YOR283W-RELATED"/>
    <property type="match status" value="1"/>
</dbReference>
<protein>
    <submittedName>
        <fullName evidence="1">ARAD1B20372p</fullName>
    </submittedName>
</protein>
<sequence length="305" mass="35214">MTGTTNQENINGHTVGTDLPQAPTDLSFSCVEGFFVQGNKEIDDQEFNYLTANFGLAKDSWESFQEEFNKLVASEDENTRYKVLFLARHGQGYHNYMIETHGQEAWDTKYNEMEHNDEYTWAPDPELTPLGVQQARDNNSEWKNQVKKGIPMPTRWYVSPMTRSINTMLTTWDGIVDLTTEKRPLVVEDLREDLDYNTCNRRRPKSYIHKRFPMLRFEPSFPENDQLWAADYDEGESGHDVRTSRFLARLFAKDWDSPQDADRYVSTTSHAGTIYSFQRVIGHRPFKMGTGGMIPVIVKATKPSA</sequence>
<evidence type="ECO:0000313" key="1">
    <source>
        <dbReference type="EMBL" id="CDP36762.1"/>
    </source>
</evidence>
<dbReference type="GO" id="GO:0016791">
    <property type="term" value="F:phosphatase activity"/>
    <property type="evidence" value="ECO:0007669"/>
    <property type="project" value="TreeGrafter"/>
</dbReference>
<dbReference type="CDD" id="cd07067">
    <property type="entry name" value="HP_PGM_like"/>
    <property type="match status" value="1"/>
</dbReference>
<name>A0A060TD11_BLAAD</name>
<dbReference type="SUPFAM" id="SSF53254">
    <property type="entry name" value="Phosphoglycerate mutase-like"/>
    <property type="match status" value="1"/>
</dbReference>
<dbReference type="PANTHER" id="PTHR48100:SF1">
    <property type="entry name" value="HISTIDINE PHOSPHATASE FAMILY PROTEIN-RELATED"/>
    <property type="match status" value="1"/>
</dbReference>
<organism evidence="1">
    <name type="scientific">Blastobotrys adeninivorans</name>
    <name type="common">Yeast</name>
    <name type="synonym">Arxula adeninivorans</name>
    <dbReference type="NCBI Taxonomy" id="409370"/>
    <lineage>
        <taxon>Eukaryota</taxon>
        <taxon>Fungi</taxon>
        <taxon>Dikarya</taxon>
        <taxon>Ascomycota</taxon>
        <taxon>Saccharomycotina</taxon>
        <taxon>Dipodascomycetes</taxon>
        <taxon>Dipodascales</taxon>
        <taxon>Trichomonascaceae</taxon>
        <taxon>Blastobotrys</taxon>
    </lineage>
</organism>
<reference evidence="1" key="2">
    <citation type="submission" date="2014-06" db="EMBL/GenBank/DDBJ databases">
        <title>The complete genome of Blastobotrys (Arxula) adeninivorans LS3 - a yeast of biotechnological interest.</title>
        <authorList>
            <person name="Kunze G."/>
            <person name="Gaillardin C."/>
            <person name="Czernicka M."/>
            <person name="Durrens P."/>
            <person name="Martin T."/>
            <person name="Boer E."/>
            <person name="Gabaldon T."/>
            <person name="Cruz J."/>
            <person name="Talla E."/>
            <person name="Marck C."/>
            <person name="Goffeau A."/>
            <person name="Barbe V."/>
            <person name="Baret P."/>
            <person name="Baronian K."/>
            <person name="Beier S."/>
            <person name="Bleykasten C."/>
            <person name="Bode R."/>
            <person name="Casaregola S."/>
            <person name="Despons L."/>
            <person name="Fairhead C."/>
            <person name="Giersberg M."/>
            <person name="Gierski P."/>
            <person name="Hahnel U."/>
            <person name="Hartmann A."/>
            <person name="Jankowska D."/>
            <person name="Jubin C."/>
            <person name="Jung P."/>
            <person name="Lafontaine I."/>
            <person name="Leh-Louis V."/>
            <person name="Lemaire M."/>
            <person name="Marcet-Houben M."/>
            <person name="Mascher M."/>
            <person name="Morel G."/>
            <person name="Richard G.-F."/>
            <person name="Riechen J."/>
            <person name="Sacerdot C."/>
            <person name="Sarkar A."/>
            <person name="Savel G."/>
            <person name="Schacherer J."/>
            <person name="Sherman D."/>
            <person name="Straub M.-L."/>
            <person name="Stein N."/>
            <person name="Thierry A."/>
            <person name="Trautwein-Schult A."/>
            <person name="Westhof E."/>
            <person name="Worch S."/>
            <person name="Dujon B."/>
            <person name="Souciet J.-L."/>
            <person name="Wincker P."/>
            <person name="Scholz U."/>
            <person name="Neuveglise N."/>
        </authorList>
    </citation>
    <scope>NUCLEOTIDE SEQUENCE</scope>
    <source>
        <strain evidence="1">LS3</strain>
    </source>
</reference>
<reference evidence="1" key="1">
    <citation type="submission" date="2014-02" db="EMBL/GenBank/DDBJ databases">
        <authorList>
            <person name="Genoscope - CEA"/>
        </authorList>
    </citation>
    <scope>NUCLEOTIDE SEQUENCE</scope>
    <source>
        <strain evidence="1">LS3</strain>
    </source>
</reference>
<dbReference type="PhylomeDB" id="A0A060TD11"/>
<dbReference type="InterPro" id="IPR050275">
    <property type="entry name" value="PGM_Phosphatase"/>
</dbReference>